<dbReference type="InterPro" id="IPR041095">
    <property type="entry name" value="EFG_II"/>
</dbReference>
<dbReference type="InterPro" id="IPR004161">
    <property type="entry name" value="EFTu-like_2"/>
</dbReference>
<dbReference type="Pfam" id="PF00009">
    <property type="entry name" value="GTP_EFTU"/>
    <property type="match status" value="1"/>
</dbReference>
<comment type="subcellular location">
    <subcellularLocation>
        <location evidence="1 10">Cytoplasm</location>
    </subcellularLocation>
</comment>
<dbReference type="Pfam" id="PF00679">
    <property type="entry name" value="EFG_C"/>
    <property type="match status" value="1"/>
</dbReference>
<keyword evidence="7 10" id="KW-0648">Protein biosynthesis</keyword>
<evidence type="ECO:0000259" key="11">
    <source>
        <dbReference type="PROSITE" id="PS51722"/>
    </source>
</evidence>
<evidence type="ECO:0000256" key="6">
    <source>
        <dbReference type="ARBA" id="ARBA00022768"/>
    </source>
</evidence>
<dbReference type="PANTHER" id="PTHR42908">
    <property type="entry name" value="TRANSLATION ELONGATION FACTOR-RELATED"/>
    <property type="match status" value="1"/>
</dbReference>
<dbReference type="Pfam" id="PF03144">
    <property type="entry name" value="GTP_EFTU_D2"/>
    <property type="match status" value="1"/>
</dbReference>
<dbReference type="CDD" id="cd01885">
    <property type="entry name" value="EF2"/>
    <property type="match status" value="1"/>
</dbReference>
<dbReference type="PROSITE" id="PS00301">
    <property type="entry name" value="G_TR_1"/>
    <property type="match status" value="1"/>
</dbReference>
<dbReference type="GO" id="GO:0003746">
    <property type="term" value="F:translation elongation factor activity"/>
    <property type="evidence" value="ECO:0007669"/>
    <property type="project" value="UniProtKB-UniRule"/>
</dbReference>
<evidence type="ECO:0000256" key="9">
    <source>
        <dbReference type="ARBA" id="ARBA00024731"/>
    </source>
</evidence>
<dbReference type="GO" id="GO:0003924">
    <property type="term" value="F:GTPase activity"/>
    <property type="evidence" value="ECO:0007669"/>
    <property type="project" value="InterPro"/>
</dbReference>
<dbReference type="GO" id="GO:1990904">
    <property type="term" value="C:ribonucleoprotein complex"/>
    <property type="evidence" value="ECO:0007669"/>
    <property type="project" value="TreeGrafter"/>
</dbReference>
<sequence>MVRYKQTTEILKIMRNIDQVRNIGITAHVDHGKTTLSDSLLAAAGIISEKVAGEALALDYLDVEQKRGITVKAANISLYHEYKGKPYVINLIDTPGHVDFSAKTTRAMRVIDGAILVVDAVEGVMTQTEMYLRAALEEYVRPVLFINKVDRLIKELKLTPTEIQQRFIQIIREINQLISMYADKEFKTAWQLDPGKGNVAFGSARDRWGVTIMTAQQKGIKFSDIVAAYERGSEGVAELQKLIPVHEAVLDMVVKFIPNPIEAQKYRIKKIWHGNLDSELGKAMINGDPNGPLVMLINDIKIDPHAGLVATGRVFSGIVRPGEEVWLVNARMKQRILQVSLYMGPYRELADEIIAGNIAALLGVDKARAGETLVDVNYRDQCYPFERLRMITEPVVTVAVEPKDPRDLTKLIDSLYKISIEDPSLIVKINEETGEYLVSGLGTLHIEIALTLLKENYGLDVISSPPIIVYRESVRDKSQVFEGKSPNKHNKLYISIAPLDETTIRLISEGIITEDMDPRERAKILRDEAGWDTDEARRIWAIDENINVFVDLTTGVQYLREVRDTIIQGFRLAMREGPLAMEPVRGVKVILHDAIIHEDPAHRGPGQLFPATRNAIYAGMLTAKPTLLEPIQKLDIKIPMDYLGSVSTIITKKRGKILQVLQQGVITRVIAEIPIPESFDLAEQLRGATAGKAIWGQEFSRWTPVPDSMLLDLVAKIRQRKGLKPEPPKPEDFIGL</sequence>
<dbReference type="SUPFAM" id="SSF54980">
    <property type="entry name" value="EF-G C-terminal domain-like"/>
    <property type="match status" value="2"/>
</dbReference>
<dbReference type="PROSITE" id="PS51722">
    <property type="entry name" value="G_TR_2"/>
    <property type="match status" value="1"/>
</dbReference>
<dbReference type="InterPro" id="IPR005225">
    <property type="entry name" value="Small_GTP-bd"/>
</dbReference>
<dbReference type="NCBIfam" id="TIGR00231">
    <property type="entry name" value="small_GTP"/>
    <property type="match status" value="1"/>
</dbReference>
<dbReference type="InterPro" id="IPR005517">
    <property type="entry name" value="Transl_elong_EFG/EF2_IV"/>
</dbReference>
<evidence type="ECO:0000256" key="2">
    <source>
        <dbReference type="ARBA" id="ARBA00005870"/>
    </source>
</evidence>
<name>A0A7C4HD08_STAMA</name>
<feature type="binding site" evidence="10">
    <location>
        <begin position="147"/>
        <end position="150"/>
    </location>
    <ligand>
        <name>GTP</name>
        <dbReference type="ChEBI" id="CHEBI:37565"/>
    </ligand>
</feature>
<comment type="function">
    <text evidence="9 10">Catalyzes the GTP-dependent ribosomal translocation step during translation elongation. During this step, the ribosome changes from the pre-translocational (PRE) to the post-translocational (POST) state as the newly formed A-site-bound peptidyl-tRNA and P-site-bound deacylated tRNA move to the P and E sites, respectively. Catalyzes the coordinated movement of the two tRNA molecules, the mRNA and conformational changes in the ribosome.</text>
</comment>
<dbReference type="InterPro" id="IPR031157">
    <property type="entry name" value="G_TR_CS"/>
</dbReference>
<dbReference type="EMBL" id="DTBJ01000013">
    <property type="protein sequence ID" value="HGM58224.1"/>
    <property type="molecule type" value="Genomic_DNA"/>
</dbReference>
<dbReference type="Gene3D" id="2.40.30.10">
    <property type="entry name" value="Translation factors"/>
    <property type="match status" value="1"/>
</dbReference>
<dbReference type="InterPro" id="IPR027417">
    <property type="entry name" value="P-loop_NTPase"/>
</dbReference>
<dbReference type="Pfam" id="PF14492">
    <property type="entry name" value="EFG_III"/>
    <property type="match status" value="1"/>
</dbReference>
<dbReference type="HAMAP" id="MF_00054_A">
    <property type="entry name" value="EF_G_EF_2_A"/>
    <property type="match status" value="1"/>
</dbReference>
<dbReference type="SUPFAM" id="SSF50447">
    <property type="entry name" value="Translation proteins"/>
    <property type="match status" value="1"/>
</dbReference>
<dbReference type="SMART" id="SM00889">
    <property type="entry name" value="EFG_IV"/>
    <property type="match status" value="1"/>
</dbReference>
<feature type="domain" description="Tr-type G" evidence="11">
    <location>
        <begin position="18"/>
        <end position="261"/>
    </location>
</feature>
<evidence type="ECO:0000256" key="10">
    <source>
        <dbReference type="HAMAP-Rule" id="MF_00054"/>
    </source>
</evidence>
<dbReference type="PANTHER" id="PTHR42908:SF3">
    <property type="entry name" value="ELONGATION FACTOR-LIKE GTPASE 1"/>
    <property type="match status" value="1"/>
</dbReference>
<dbReference type="InterPro" id="IPR009000">
    <property type="entry name" value="Transl_B-barrel_sf"/>
</dbReference>
<evidence type="ECO:0000256" key="1">
    <source>
        <dbReference type="ARBA" id="ARBA00004496"/>
    </source>
</evidence>
<dbReference type="CDD" id="cd16268">
    <property type="entry name" value="EF2_II"/>
    <property type="match status" value="1"/>
</dbReference>
<feature type="binding site" evidence="10">
    <location>
        <begin position="93"/>
        <end position="97"/>
    </location>
    <ligand>
        <name>GTP</name>
        <dbReference type="ChEBI" id="CHEBI:37565"/>
    </ligand>
</feature>
<dbReference type="Gene3D" id="3.30.70.240">
    <property type="match status" value="1"/>
</dbReference>
<dbReference type="Gene3D" id="3.30.230.10">
    <property type="match status" value="1"/>
</dbReference>
<dbReference type="GO" id="GO:0005525">
    <property type="term" value="F:GTP binding"/>
    <property type="evidence" value="ECO:0007669"/>
    <property type="project" value="UniProtKB-UniRule"/>
</dbReference>
<dbReference type="InterPro" id="IPR004543">
    <property type="entry name" value="Transl_elong_EFG/EF2_arc"/>
</dbReference>
<feature type="binding site" evidence="10">
    <location>
        <begin position="27"/>
        <end position="34"/>
    </location>
    <ligand>
        <name>GTP</name>
        <dbReference type="ChEBI" id="CHEBI:37565"/>
    </ligand>
</feature>
<dbReference type="InterPro" id="IPR020568">
    <property type="entry name" value="Ribosomal_Su5_D2-typ_SF"/>
</dbReference>
<organism evidence="12">
    <name type="scientific">Staphylothermus marinus</name>
    <dbReference type="NCBI Taxonomy" id="2280"/>
    <lineage>
        <taxon>Archaea</taxon>
        <taxon>Thermoproteota</taxon>
        <taxon>Thermoprotei</taxon>
        <taxon>Desulfurococcales</taxon>
        <taxon>Desulfurococcaceae</taxon>
        <taxon>Staphylothermus</taxon>
    </lineage>
</organism>
<evidence type="ECO:0000256" key="5">
    <source>
        <dbReference type="ARBA" id="ARBA00022741"/>
    </source>
</evidence>
<feature type="modified residue" description="Diphthamide" evidence="10">
    <location>
        <position position="602"/>
    </location>
</feature>
<evidence type="ECO:0000256" key="3">
    <source>
        <dbReference type="ARBA" id="ARBA00017891"/>
    </source>
</evidence>
<dbReference type="CDD" id="cd01514">
    <property type="entry name" value="Elongation_Factor_C"/>
    <property type="match status" value="1"/>
</dbReference>
<dbReference type="AlphaFoldDB" id="A0A7C4HD08"/>
<comment type="caution">
    <text evidence="12">The sequence shown here is derived from an EMBL/GenBank/DDBJ whole genome shotgun (WGS) entry which is preliminary data.</text>
</comment>
<dbReference type="SUPFAM" id="SSF52540">
    <property type="entry name" value="P-loop containing nucleoside triphosphate hydrolases"/>
    <property type="match status" value="1"/>
</dbReference>
<dbReference type="GO" id="GO:0005829">
    <property type="term" value="C:cytosol"/>
    <property type="evidence" value="ECO:0007669"/>
    <property type="project" value="TreeGrafter"/>
</dbReference>
<dbReference type="PRINTS" id="PR00315">
    <property type="entry name" value="ELONGATNFCT"/>
</dbReference>
<protein>
    <recommendedName>
        <fullName evidence="3 10">Elongation factor 2</fullName>
        <shortName evidence="10">EF-2</shortName>
    </recommendedName>
</protein>
<keyword evidence="5 10" id="KW-0547">Nucleotide-binding</keyword>
<dbReference type="InterPro" id="IPR000640">
    <property type="entry name" value="EFG_V-like"/>
</dbReference>
<dbReference type="SMART" id="SM00838">
    <property type="entry name" value="EFG_C"/>
    <property type="match status" value="1"/>
</dbReference>
<dbReference type="Gene3D" id="3.30.70.870">
    <property type="entry name" value="Elongation Factor G (Translational Gtpase), domain 3"/>
    <property type="match status" value="1"/>
</dbReference>
<keyword evidence="6 10" id="KW-0251">Elongation factor</keyword>
<proteinExistence type="inferred from homology"/>
<dbReference type="CDD" id="cd16261">
    <property type="entry name" value="EF2_snRNP_III"/>
    <property type="match status" value="1"/>
</dbReference>
<evidence type="ECO:0000256" key="8">
    <source>
        <dbReference type="ARBA" id="ARBA00023134"/>
    </source>
</evidence>
<accession>A0A7C4HD08</accession>
<evidence type="ECO:0000313" key="12">
    <source>
        <dbReference type="EMBL" id="HGM58224.1"/>
    </source>
</evidence>
<comment type="similarity">
    <text evidence="2 10">Belongs to the TRAFAC class translation factor GTPase superfamily. Classic translation factor GTPase family. EF-G/EF-2 subfamily.</text>
</comment>
<dbReference type="Pfam" id="PF03764">
    <property type="entry name" value="EFG_IV"/>
    <property type="match status" value="1"/>
</dbReference>
<dbReference type="InterPro" id="IPR014721">
    <property type="entry name" value="Ribsml_uS5_D2-typ_fold_subgr"/>
</dbReference>
<dbReference type="InterPro" id="IPR000795">
    <property type="entry name" value="T_Tr_GTP-bd_dom"/>
</dbReference>
<dbReference type="FunFam" id="3.30.230.10:FF:000009">
    <property type="entry name" value="116 kDa U5 small nuclear ribonucleoprotein component"/>
    <property type="match status" value="1"/>
</dbReference>
<gene>
    <name evidence="10" type="primary">fusA</name>
    <name evidence="12" type="ORF">ENU14_01350</name>
</gene>
<dbReference type="Gene3D" id="3.40.50.300">
    <property type="entry name" value="P-loop containing nucleotide triphosphate hydrolases"/>
    <property type="match status" value="1"/>
</dbReference>
<keyword evidence="8 10" id="KW-0342">GTP-binding</keyword>
<evidence type="ECO:0000256" key="4">
    <source>
        <dbReference type="ARBA" id="ARBA00022490"/>
    </source>
</evidence>
<keyword evidence="4 10" id="KW-0963">Cytoplasm</keyword>
<evidence type="ECO:0000256" key="7">
    <source>
        <dbReference type="ARBA" id="ARBA00022917"/>
    </source>
</evidence>
<dbReference type="SUPFAM" id="SSF54211">
    <property type="entry name" value="Ribosomal protein S5 domain 2-like"/>
    <property type="match status" value="1"/>
</dbReference>
<dbReference type="InterPro" id="IPR035647">
    <property type="entry name" value="EFG_III/V"/>
</dbReference>
<dbReference type="CDD" id="cd01681">
    <property type="entry name" value="aeEF2_snRNP_like_IV"/>
    <property type="match status" value="1"/>
</dbReference>
<dbReference type="NCBIfam" id="TIGR00490">
    <property type="entry name" value="aEF-2"/>
    <property type="match status" value="1"/>
</dbReference>
<reference evidence="12" key="1">
    <citation type="journal article" date="2020" name="mSystems">
        <title>Genome- and Community-Level Interaction Insights into Carbon Utilization and Element Cycling Functions of Hydrothermarchaeota in Hydrothermal Sediment.</title>
        <authorList>
            <person name="Zhou Z."/>
            <person name="Liu Y."/>
            <person name="Xu W."/>
            <person name="Pan J."/>
            <person name="Luo Z.H."/>
            <person name="Li M."/>
        </authorList>
    </citation>
    <scope>NUCLEOTIDE SEQUENCE [LARGE SCALE GENOMIC DNA]</scope>
    <source>
        <strain evidence="12">SpSt-642</strain>
    </source>
</reference>
<dbReference type="FunFam" id="3.30.70.870:FF:000002">
    <property type="entry name" value="Translation elongation factor 2"/>
    <property type="match status" value="1"/>
</dbReference>